<dbReference type="Proteomes" id="UP001239795">
    <property type="component" value="Unassembled WGS sequence"/>
</dbReference>
<reference evidence="1 2" key="1">
    <citation type="submission" date="2016-10" db="EMBL/GenBank/DDBJ databases">
        <title>The genome sequence of Colletotrichum fioriniae PJ7.</title>
        <authorList>
            <person name="Baroncelli R."/>
        </authorList>
    </citation>
    <scope>NUCLEOTIDE SEQUENCE [LARGE SCALE GENOMIC DNA]</scope>
    <source>
        <strain evidence="1">Col 31</strain>
    </source>
</reference>
<proteinExistence type="predicted"/>
<gene>
    <name evidence="1" type="ORF">CMEL01_02016</name>
</gene>
<evidence type="ECO:0000313" key="1">
    <source>
        <dbReference type="EMBL" id="KAK1459017.1"/>
    </source>
</evidence>
<organism evidence="1 2">
    <name type="scientific">Colletotrichum melonis</name>
    <dbReference type="NCBI Taxonomy" id="1209925"/>
    <lineage>
        <taxon>Eukaryota</taxon>
        <taxon>Fungi</taxon>
        <taxon>Dikarya</taxon>
        <taxon>Ascomycota</taxon>
        <taxon>Pezizomycotina</taxon>
        <taxon>Sordariomycetes</taxon>
        <taxon>Hypocreomycetidae</taxon>
        <taxon>Glomerellales</taxon>
        <taxon>Glomerellaceae</taxon>
        <taxon>Colletotrichum</taxon>
        <taxon>Colletotrichum acutatum species complex</taxon>
    </lineage>
</organism>
<protein>
    <submittedName>
        <fullName evidence="1">Uncharacterized protein</fullName>
    </submittedName>
</protein>
<accession>A0AAI9UKF6</accession>
<evidence type="ECO:0000313" key="2">
    <source>
        <dbReference type="Proteomes" id="UP001239795"/>
    </source>
</evidence>
<keyword evidence="2" id="KW-1185">Reference proteome</keyword>
<dbReference type="AlphaFoldDB" id="A0AAI9UKF6"/>
<comment type="caution">
    <text evidence="1">The sequence shown here is derived from an EMBL/GenBank/DDBJ whole genome shotgun (WGS) entry which is preliminary data.</text>
</comment>
<name>A0AAI9UKF6_9PEZI</name>
<sequence length="159" mass="17088">MMLILTQVWAMMSPKCPSSTLRSCPCETEKPMVSPIFHPAMPMTTGNSTAAANYLQQSSCEVAFMLHARNRDWAWMTKGEFGVVPPLQDSFAEGSPVTLQDAGCSKDICDFSAPKSLVCRGGLAIPGAPDAGGAALIRTPRFCYCRRAATLWSPPGVEV</sequence>
<dbReference type="EMBL" id="MLGG01000013">
    <property type="protein sequence ID" value="KAK1459017.1"/>
    <property type="molecule type" value="Genomic_DNA"/>
</dbReference>